<name>A0A147BAF4_IXORI</name>
<proteinExistence type="predicted"/>
<evidence type="ECO:0000256" key="1">
    <source>
        <dbReference type="SAM" id="SignalP"/>
    </source>
</evidence>
<reference evidence="2" key="1">
    <citation type="journal article" date="2018" name="PLoS Negl. Trop. Dis.">
        <title>Sialome diversity of ticks revealed by RNAseq of single tick salivary glands.</title>
        <authorList>
            <person name="Perner J."/>
            <person name="Kropackova S."/>
            <person name="Kopacek P."/>
            <person name="Ribeiro J.M."/>
        </authorList>
    </citation>
    <scope>NUCLEOTIDE SEQUENCE</scope>
    <source>
        <strain evidence="2">Siblings of single egg batch collected in Ceske Budejovice</strain>
        <tissue evidence="2">Salivary glands</tissue>
    </source>
</reference>
<organism evidence="2">
    <name type="scientific">Ixodes ricinus</name>
    <name type="common">Common tick</name>
    <name type="synonym">Acarus ricinus</name>
    <dbReference type="NCBI Taxonomy" id="34613"/>
    <lineage>
        <taxon>Eukaryota</taxon>
        <taxon>Metazoa</taxon>
        <taxon>Ecdysozoa</taxon>
        <taxon>Arthropoda</taxon>
        <taxon>Chelicerata</taxon>
        <taxon>Arachnida</taxon>
        <taxon>Acari</taxon>
        <taxon>Parasitiformes</taxon>
        <taxon>Ixodida</taxon>
        <taxon>Ixodoidea</taxon>
        <taxon>Ixodidae</taxon>
        <taxon>Ixodinae</taxon>
        <taxon>Ixodes</taxon>
    </lineage>
</organism>
<feature type="signal peptide" evidence="1">
    <location>
        <begin position="1"/>
        <end position="24"/>
    </location>
</feature>
<dbReference type="AlphaFoldDB" id="A0A147BAF4"/>
<protein>
    <submittedName>
        <fullName evidence="2">Putative secreted protein</fullName>
    </submittedName>
</protein>
<keyword evidence="1" id="KW-0732">Signal</keyword>
<dbReference type="EMBL" id="GEGO01007663">
    <property type="protein sequence ID" value="JAR87741.1"/>
    <property type="molecule type" value="Transcribed_RNA"/>
</dbReference>
<sequence length="72" mass="7819">MGETFVALLLLLLELLELPGSTWIHETCSNEQNGSSPCLGSTGFSSRSRSRLCINHFPEGSYELSSKQTEGA</sequence>
<feature type="chain" id="PRO_5007541876" evidence="1">
    <location>
        <begin position="25"/>
        <end position="72"/>
    </location>
</feature>
<accession>A0A147BAF4</accession>
<evidence type="ECO:0000313" key="2">
    <source>
        <dbReference type="EMBL" id="JAR87741.1"/>
    </source>
</evidence>